<dbReference type="Pfam" id="PF00072">
    <property type="entry name" value="Response_reg"/>
    <property type="match status" value="1"/>
</dbReference>
<dbReference type="SMART" id="SM00448">
    <property type="entry name" value="REC"/>
    <property type="match status" value="1"/>
</dbReference>
<evidence type="ECO:0000259" key="10">
    <source>
        <dbReference type="PROSITE" id="PS50110"/>
    </source>
</evidence>
<evidence type="ECO:0000256" key="5">
    <source>
        <dbReference type="ARBA" id="ARBA00023015"/>
    </source>
</evidence>
<evidence type="ECO:0000256" key="6">
    <source>
        <dbReference type="ARBA" id="ARBA00023125"/>
    </source>
</evidence>
<comment type="caution">
    <text evidence="11">The sequence shown here is derived from an EMBL/GenBank/DDBJ whole genome shotgun (WGS) entry which is preliminary data.</text>
</comment>
<dbReference type="PANTHER" id="PTHR42713:SF3">
    <property type="entry name" value="TRANSCRIPTIONAL REGULATORY PROTEIN HPTR"/>
    <property type="match status" value="1"/>
</dbReference>
<dbReference type="InterPro" id="IPR009057">
    <property type="entry name" value="Homeodomain-like_sf"/>
</dbReference>
<evidence type="ECO:0000256" key="8">
    <source>
        <dbReference type="PROSITE-ProRule" id="PRU00169"/>
    </source>
</evidence>
<gene>
    <name evidence="11" type="ORF">ACFPYJ_32075</name>
</gene>
<sequence length="527" mass="59859">MFKVMIADDESWIRKGLRAMIEWERLGLVYDSEAIDGLEAIRLAESRLPDILITDVRMPGIDGLQLAERMLKLSPRIKVLIVSGYSEFEYAKRAIQMDAISYILKPINPTELNKTLEKAIDKLKSEIHERTINSHLPGILVKLAADYLCRGGGIPLNDAFRETLQLRGVTADWATAFLIHYDEAQYDAQTFSVLLEQAAASLQSANRCLIIWDRSSLRLSAVVLSQDGTEAQAYAKNILWTLKKQNVSGIWATLGESVPMAEVQQLGRSYQEAISVAERHVFSRTEDLIPYSREEDQIAFKYPMYLQKKLNELLVRGDTSSYDAVIDEIENYYLHTEGASLKHARSFFLSIVSDAVKLVLTKPSFNENLVKMGFDFCLSIDTFDDLARMADWVRGYLKEIGDFMTDASQSDVHRNVLLAADYIREHFAEEISLHSVSTRFHVTSSYFSSMFKEIIGENFVDFLTRTRMEKAKAYLTNSAIKVGQIGELVGYADSRYFSKLFKKHTGLMPTEYRQSSNDPSAESKERT</sequence>
<evidence type="ECO:0000259" key="9">
    <source>
        <dbReference type="PROSITE" id="PS01124"/>
    </source>
</evidence>
<evidence type="ECO:0000256" key="7">
    <source>
        <dbReference type="ARBA" id="ARBA00023163"/>
    </source>
</evidence>
<evidence type="ECO:0000256" key="1">
    <source>
        <dbReference type="ARBA" id="ARBA00004496"/>
    </source>
</evidence>
<dbReference type="CDD" id="cd17536">
    <property type="entry name" value="REC_YesN-like"/>
    <property type="match status" value="1"/>
</dbReference>
<keyword evidence="3 8" id="KW-0597">Phosphoprotein</keyword>
<dbReference type="PROSITE" id="PS50110">
    <property type="entry name" value="RESPONSE_REGULATORY"/>
    <property type="match status" value="1"/>
</dbReference>
<feature type="domain" description="Response regulatory" evidence="10">
    <location>
        <begin position="3"/>
        <end position="120"/>
    </location>
</feature>
<keyword evidence="7" id="KW-0804">Transcription</keyword>
<keyword evidence="12" id="KW-1185">Reference proteome</keyword>
<feature type="modified residue" description="4-aspartylphosphate" evidence="8">
    <location>
        <position position="55"/>
    </location>
</feature>
<dbReference type="EMBL" id="JBHSOW010000131">
    <property type="protein sequence ID" value="MFC5653677.1"/>
    <property type="molecule type" value="Genomic_DNA"/>
</dbReference>
<dbReference type="Proteomes" id="UP001596047">
    <property type="component" value="Unassembled WGS sequence"/>
</dbReference>
<dbReference type="InterPro" id="IPR051552">
    <property type="entry name" value="HptR"/>
</dbReference>
<dbReference type="RefSeq" id="WP_379192483.1">
    <property type="nucleotide sequence ID" value="NZ_JBHSOW010000131.1"/>
</dbReference>
<dbReference type="InterPro" id="IPR018060">
    <property type="entry name" value="HTH_AraC"/>
</dbReference>
<protein>
    <submittedName>
        <fullName evidence="11">Response regulator</fullName>
    </submittedName>
</protein>
<keyword evidence="6" id="KW-0238">DNA-binding</keyword>
<dbReference type="PANTHER" id="PTHR42713">
    <property type="entry name" value="HISTIDINE KINASE-RELATED"/>
    <property type="match status" value="1"/>
</dbReference>
<dbReference type="Gene3D" id="3.40.50.2300">
    <property type="match status" value="1"/>
</dbReference>
<evidence type="ECO:0000256" key="2">
    <source>
        <dbReference type="ARBA" id="ARBA00022490"/>
    </source>
</evidence>
<name>A0ABW0W6D9_9BACL</name>
<organism evidence="11 12">
    <name type="scientific">Paenibacillus solisilvae</name>
    <dbReference type="NCBI Taxonomy" id="2486751"/>
    <lineage>
        <taxon>Bacteria</taxon>
        <taxon>Bacillati</taxon>
        <taxon>Bacillota</taxon>
        <taxon>Bacilli</taxon>
        <taxon>Bacillales</taxon>
        <taxon>Paenibacillaceae</taxon>
        <taxon>Paenibacillus</taxon>
    </lineage>
</organism>
<feature type="domain" description="HTH araC/xylS-type" evidence="9">
    <location>
        <begin position="417"/>
        <end position="515"/>
    </location>
</feature>
<keyword evidence="2" id="KW-0963">Cytoplasm</keyword>
<evidence type="ECO:0000256" key="4">
    <source>
        <dbReference type="ARBA" id="ARBA00023012"/>
    </source>
</evidence>
<dbReference type="SUPFAM" id="SSF46689">
    <property type="entry name" value="Homeodomain-like"/>
    <property type="match status" value="2"/>
</dbReference>
<dbReference type="Pfam" id="PF12833">
    <property type="entry name" value="HTH_18"/>
    <property type="match status" value="1"/>
</dbReference>
<dbReference type="SMART" id="SM00342">
    <property type="entry name" value="HTH_ARAC"/>
    <property type="match status" value="1"/>
</dbReference>
<dbReference type="PROSITE" id="PS01124">
    <property type="entry name" value="HTH_ARAC_FAMILY_2"/>
    <property type="match status" value="1"/>
</dbReference>
<dbReference type="PRINTS" id="PR00032">
    <property type="entry name" value="HTHARAC"/>
</dbReference>
<evidence type="ECO:0000313" key="11">
    <source>
        <dbReference type="EMBL" id="MFC5653677.1"/>
    </source>
</evidence>
<evidence type="ECO:0000256" key="3">
    <source>
        <dbReference type="ARBA" id="ARBA00022553"/>
    </source>
</evidence>
<dbReference type="SUPFAM" id="SSF52172">
    <property type="entry name" value="CheY-like"/>
    <property type="match status" value="1"/>
</dbReference>
<keyword evidence="5" id="KW-0805">Transcription regulation</keyword>
<dbReference type="InterPro" id="IPR001789">
    <property type="entry name" value="Sig_transdc_resp-reg_receiver"/>
</dbReference>
<dbReference type="InterPro" id="IPR020449">
    <property type="entry name" value="Tscrpt_reg_AraC-type_HTH"/>
</dbReference>
<proteinExistence type="predicted"/>
<dbReference type="Gene3D" id="1.10.10.60">
    <property type="entry name" value="Homeodomain-like"/>
    <property type="match status" value="2"/>
</dbReference>
<evidence type="ECO:0000313" key="12">
    <source>
        <dbReference type="Proteomes" id="UP001596047"/>
    </source>
</evidence>
<comment type="subcellular location">
    <subcellularLocation>
        <location evidence="1">Cytoplasm</location>
    </subcellularLocation>
</comment>
<keyword evidence="4" id="KW-0902">Two-component regulatory system</keyword>
<reference evidence="12" key="1">
    <citation type="journal article" date="2019" name="Int. J. Syst. Evol. Microbiol.">
        <title>The Global Catalogue of Microorganisms (GCM) 10K type strain sequencing project: providing services to taxonomists for standard genome sequencing and annotation.</title>
        <authorList>
            <consortium name="The Broad Institute Genomics Platform"/>
            <consortium name="The Broad Institute Genome Sequencing Center for Infectious Disease"/>
            <person name="Wu L."/>
            <person name="Ma J."/>
        </authorList>
    </citation>
    <scope>NUCLEOTIDE SEQUENCE [LARGE SCALE GENOMIC DNA]</scope>
    <source>
        <strain evidence="12">CGMCC 1.3240</strain>
    </source>
</reference>
<dbReference type="InterPro" id="IPR011006">
    <property type="entry name" value="CheY-like_superfamily"/>
</dbReference>
<accession>A0ABW0W6D9</accession>